<organism evidence="1 2">
    <name type="scientific">Penicillium subrubescens</name>
    <dbReference type="NCBI Taxonomy" id="1316194"/>
    <lineage>
        <taxon>Eukaryota</taxon>
        <taxon>Fungi</taxon>
        <taxon>Dikarya</taxon>
        <taxon>Ascomycota</taxon>
        <taxon>Pezizomycotina</taxon>
        <taxon>Eurotiomycetes</taxon>
        <taxon>Eurotiomycetidae</taxon>
        <taxon>Eurotiales</taxon>
        <taxon>Aspergillaceae</taxon>
        <taxon>Penicillium</taxon>
    </lineage>
</organism>
<accession>A0A1Q5UR00</accession>
<dbReference type="AlphaFoldDB" id="A0A1Q5UR00"/>
<gene>
    <name evidence="1" type="ORF">PENSUB_5329</name>
</gene>
<reference evidence="1 2" key="1">
    <citation type="submission" date="2016-10" db="EMBL/GenBank/DDBJ databases">
        <title>Genome sequence of the ascomycete fungus Penicillium subrubescens.</title>
        <authorList>
            <person name="De Vries R.P."/>
            <person name="Peng M."/>
            <person name="Dilokpimol A."/>
            <person name="Hilden K."/>
            <person name="Makela M.R."/>
            <person name="Grigoriev I."/>
            <person name="Riley R."/>
            <person name="Granchi Z."/>
        </authorList>
    </citation>
    <scope>NUCLEOTIDE SEQUENCE [LARGE SCALE GENOMIC DNA]</scope>
    <source>
        <strain evidence="1 2">CBS 132785</strain>
    </source>
</reference>
<keyword evidence="2" id="KW-1185">Reference proteome</keyword>
<evidence type="ECO:0000313" key="2">
    <source>
        <dbReference type="Proteomes" id="UP000186955"/>
    </source>
</evidence>
<proteinExistence type="predicted"/>
<dbReference type="Proteomes" id="UP000186955">
    <property type="component" value="Unassembled WGS sequence"/>
</dbReference>
<comment type="caution">
    <text evidence="1">The sequence shown here is derived from an EMBL/GenBank/DDBJ whole genome shotgun (WGS) entry which is preliminary data.</text>
</comment>
<evidence type="ECO:0000313" key="1">
    <source>
        <dbReference type="EMBL" id="OKP14891.1"/>
    </source>
</evidence>
<name>A0A1Q5UR00_9EURO</name>
<dbReference type="EMBL" id="MNBE01000055">
    <property type="protein sequence ID" value="OKP14891.1"/>
    <property type="molecule type" value="Genomic_DNA"/>
</dbReference>
<sequence length="235" mass="26039">MTLSLTSAFEQLVQTSRDVERRNGVKEKEKKRILAAATLLRNGCPPQDSRGAGRQSTYLDFLRKVLQLNGQSMVVLCAIGLGLSAIAIAKESIRLNLPYEIQNHPGLDNPVLRRLARQYFSFGVYSDSSRPPLPAGGGTVDQVSVSHDLSERHEQVQGSHQIVERNPVPLTGDVYELNLQDIRDIIESGQISGVIWLTDTYGVNTTSFVTIPVSNELTDRLILHRPLATWDQPPN</sequence>
<protein>
    <submittedName>
        <fullName evidence="1">Uncharacterized protein</fullName>
    </submittedName>
</protein>